<feature type="non-terminal residue" evidence="9">
    <location>
        <position position="1"/>
    </location>
</feature>
<dbReference type="InterPro" id="IPR012337">
    <property type="entry name" value="RNaseH-like_sf"/>
</dbReference>
<dbReference type="OrthoDB" id="2752996at2759"/>
<dbReference type="InterPro" id="IPR050092">
    <property type="entry name" value="RNase_H"/>
</dbReference>
<dbReference type="SUPFAM" id="SSF53098">
    <property type="entry name" value="Ribonuclease H-like"/>
    <property type="match status" value="1"/>
</dbReference>
<dbReference type="Gene3D" id="3.30.420.10">
    <property type="entry name" value="Ribonuclease H-like superfamily/Ribonuclease H"/>
    <property type="match status" value="1"/>
</dbReference>
<comment type="similarity">
    <text evidence="2">Belongs to the RNase H family.</text>
</comment>
<dbReference type="GO" id="GO:0046872">
    <property type="term" value="F:metal ion binding"/>
    <property type="evidence" value="ECO:0007669"/>
    <property type="project" value="UniProtKB-KW"/>
</dbReference>
<evidence type="ECO:0000256" key="1">
    <source>
        <dbReference type="ARBA" id="ARBA00000077"/>
    </source>
</evidence>
<evidence type="ECO:0000256" key="4">
    <source>
        <dbReference type="ARBA" id="ARBA00022722"/>
    </source>
</evidence>
<evidence type="ECO:0000256" key="5">
    <source>
        <dbReference type="ARBA" id="ARBA00022723"/>
    </source>
</evidence>
<reference evidence="9 10" key="1">
    <citation type="journal article" date="2019" name="Nat. Ecol. Evol.">
        <title>Megaphylogeny resolves global patterns of mushroom evolution.</title>
        <authorList>
            <person name="Varga T."/>
            <person name="Krizsan K."/>
            <person name="Foldi C."/>
            <person name="Dima B."/>
            <person name="Sanchez-Garcia M."/>
            <person name="Sanchez-Ramirez S."/>
            <person name="Szollosi G.J."/>
            <person name="Szarkandi J.G."/>
            <person name="Papp V."/>
            <person name="Albert L."/>
            <person name="Andreopoulos W."/>
            <person name="Angelini C."/>
            <person name="Antonin V."/>
            <person name="Barry K.W."/>
            <person name="Bougher N.L."/>
            <person name="Buchanan P."/>
            <person name="Buyck B."/>
            <person name="Bense V."/>
            <person name="Catcheside P."/>
            <person name="Chovatia M."/>
            <person name="Cooper J."/>
            <person name="Damon W."/>
            <person name="Desjardin D."/>
            <person name="Finy P."/>
            <person name="Geml J."/>
            <person name="Haridas S."/>
            <person name="Hughes K."/>
            <person name="Justo A."/>
            <person name="Karasinski D."/>
            <person name="Kautmanova I."/>
            <person name="Kiss B."/>
            <person name="Kocsube S."/>
            <person name="Kotiranta H."/>
            <person name="LaButti K.M."/>
            <person name="Lechner B.E."/>
            <person name="Liimatainen K."/>
            <person name="Lipzen A."/>
            <person name="Lukacs Z."/>
            <person name="Mihaltcheva S."/>
            <person name="Morgado L.N."/>
            <person name="Niskanen T."/>
            <person name="Noordeloos M.E."/>
            <person name="Ohm R.A."/>
            <person name="Ortiz-Santana B."/>
            <person name="Ovrebo C."/>
            <person name="Racz N."/>
            <person name="Riley R."/>
            <person name="Savchenko A."/>
            <person name="Shiryaev A."/>
            <person name="Soop K."/>
            <person name="Spirin V."/>
            <person name="Szebenyi C."/>
            <person name="Tomsovsky M."/>
            <person name="Tulloss R.E."/>
            <person name="Uehling J."/>
            <person name="Grigoriev I.V."/>
            <person name="Vagvolgyi C."/>
            <person name="Papp T."/>
            <person name="Martin F.M."/>
            <person name="Miettinen O."/>
            <person name="Hibbett D.S."/>
            <person name="Nagy L.G."/>
        </authorList>
    </citation>
    <scope>NUCLEOTIDE SEQUENCE [LARGE SCALE GENOMIC DNA]</scope>
    <source>
        <strain evidence="9 10">FP101781</strain>
    </source>
</reference>
<organism evidence="9 10">
    <name type="scientific">Coprinellus micaceus</name>
    <name type="common">Glistening ink-cap mushroom</name>
    <name type="synonym">Coprinus micaceus</name>
    <dbReference type="NCBI Taxonomy" id="71717"/>
    <lineage>
        <taxon>Eukaryota</taxon>
        <taxon>Fungi</taxon>
        <taxon>Dikarya</taxon>
        <taxon>Basidiomycota</taxon>
        <taxon>Agaricomycotina</taxon>
        <taxon>Agaricomycetes</taxon>
        <taxon>Agaricomycetidae</taxon>
        <taxon>Agaricales</taxon>
        <taxon>Agaricineae</taxon>
        <taxon>Psathyrellaceae</taxon>
        <taxon>Coprinellus</taxon>
    </lineage>
</organism>
<dbReference type="Proteomes" id="UP000298030">
    <property type="component" value="Unassembled WGS sequence"/>
</dbReference>
<keyword evidence="4" id="KW-0540">Nuclease</keyword>
<dbReference type="PANTHER" id="PTHR10642:SF26">
    <property type="entry name" value="RIBONUCLEASE H1"/>
    <property type="match status" value="1"/>
</dbReference>
<evidence type="ECO:0000256" key="6">
    <source>
        <dbReference type="ARBA" id="ARBA00022759"/>
    </source>
</evidence>
<dbReference type="EC" id="3.1.26.4" evidence="3"/>
<evidence type="ECO:0000256" key="7">
    <source>
        <dbReference type="ARBA" id="ARBA00022801"/>
    </source>
</evidence>
<feature type="non-terminal residue" evidence="9">
    <location>
        <position position="185"/>
    </location>
</feature>
<feature type="domain" description="RNase H type-1" evidence="8">
    <location>
        <begin position="2"/>
        <end position="147"/>
    </location>
</feature>
<dbReference type="STRING" id="71717.A0A4Y7SSB5"/>
<keyword evidence="7" id="KW-0378">Hydrolase</keyword>
<dbReference type="Pfam" id="PF00075">
    <property type="entry name" value="RNase_H"/>
    <property type="match status" value="1"/>
</dbReference>
<dbReference type="GO" id="GO:0003676">
    <property type="term" value="F:nucleic acid binding"/>
    <property type="evidence" value="ECO:0007669"/>
    <property type="project" value="InterPro"/>
</dbReference>
<dbReference type="AlphaFoldDB" id="A0A4Y7SSB5"/>
<proteinExistence type="inferred from homology"/>
<gene>
    <name evidence="9" type="ORF">FA13DRAFT_1612400</name>
</gene>
<dbReference type="PANTHER" id="PTHR10642">
    <property type="entry name" value="RIBONUCLEASE H1"/>
    <property type="match status" value="1"/>
</dbReference>
<evidence type="ECO:0000259" key="8">
    <source>
        <dbReference type="PROSITE" id="PS50879"/>
    </source>
</evidence>
<dbReference type="InterPro" id="IPR036397">
    <property type="entry name" value="RNaseH_sf"/>
</dbReference>
<dbReference type="GO" id="GO:0043137">
    <property type="term" value="P:DNA replication, removal of RNA primer"/>
    <property type="evidence" value="ECO:0007669"/>
    <property type="project" value="TreeGrafter"/>
</dbReference>
<sequence length="185" mass="19976">EEGGEVTVYTDGSCHDNGSTTAKCGGGLWYRVDDQRNMAIRVGPPIPQSNNTGEVVAVMKAIQLHRDTRTIEIVSDSQYTIDIITKHAKRWLDVGLAGVKNKQLIRALIGELAMSENKVEIAMRKVKGHSGDAGNDRADAMANEGARKPNADEIDLSTGEAVKAIGAKVAEISQAMAYTLIKERK</sequence>
<evidence type="ECO:0000313" key="10">
    <source>
        <dbReference type="Proteomes" id="UP000298030"/>
    </source>
</evidence>
<keyword evidence="5" id="KW-0479">Metal-binding</keyword>
<keyword evidence="6" id="KW-0255">Endonuclease</keyword>
<dbReference type="InterPro" id="IPR002156">
    <property type="entry name" value="RNaseH_domain"/>
</dbReference>
<comment type="catalytic activity">
    <reaction evidence="1">
        <text>Endonucleolytic cleavage to 5'-phosphomonoester.</text>
        <dbReference type="EC" id="3.1.26.4"/>
    </reaction>
</comment>
<protein>
    <recommendedName>
        <fullName evidence="3">ribonuclease H</fullName>
        <ecNumber evidence="3">3.1.26.4</ecNumber>
    </recommendedName>
</protein>
<dbReference type="EMBL" id="QPFP01000066">
    <property type="protein sequence ID" value="TEB24504.1"/>
    <property type="molecule type" value="Genomic_DNA"/>
</dbReference>
<dbReference type="GO" id="GO:0004523">
    <property type="term" value="F:RNA-DNA hybrid ribonuclease activity"/>
    <property type="evidence" value="ECO:0007669"/>
    <property type="project" value="UniProtKB-EC"/>
</dbReference>
<accession>A0A4Y7SSB5</accession>
<evidence type="ECO:0000313" key="9">
    <source>
        <dbReference type="EMBL" id="TEB24504.1"/>
    </source>
</evidence>
<comment type="caution">
    <text evidence="9">The sequence shown here is derived from an EMBL/GenBank/DDBJ whole genome shotgun (WGS) entry which is preliminary data.</text>
</comment>
<name>A0A4Y7SSB5_COPMI</name>
<dbReference type="PROSITE" id="PS50879">
    <property type="entry name" value="RNASE_H_1"/>
    <property type="match status" value="1"/>
</dbReference>
<evidence type="ECO:0000256" key="2">
    <source>
        <dbReference type="ARBA" id="ARBA00005300"/>
    </source>
</evidence>
<evidence type="ECO:0000256" key="3">
    <source>
        <dbReference type="ARBA" id="ARBA00012180"/>
    </source>
</evidence>
<keyword evidence="10" id="KW-1185">Reference proteome</keyword>
<dbReference type="CDD" id="cd09280">
    <property type="entry name" value="RNase_HI_eukaryote_like"/>
    <property type="match status" value="1"/>
</dbReference>